<reference evidence="1 2" key="1">
    <citation type="submission" date="2020-01" db="EMBL/GenBank/DDBJ databases">
        <authorList>
            <consortium name="DOE Joint Genome Institute"/>
            <person name="Haridas S."/>
            <person name="Albert R."/>
            <person name="Binder M."/>
            <person name="Bloem J."/>
            <person name="Labutti K."/>
            <person name="Salamov A."/>
            <person name="Andreopoulos B."/>
            <person name="Baker S.E."/>
            <person name="Barry K."/>
            <person name="Bills G."/>
            <person name="Bluhm B.H."/>
            <person name="Cannon C."/>
            <person name="Castanera R."/>
            <person name="Culley D.E."/>
            <person name="Daum C."/>
            <person name="Ezra D."/>
            <person name="Gonzalez J.B."/>
            <person name="Henrissat B."/>
            <person name="Kuo A."/>
            <person name="Liang C."/>
            <person name="Lipzen A."/>
            <person name="Lutzoni F."/>
            <person name="Magnuson J."/>
            <person name="Mondo S."/>
            <person name="Nolan M."/>
            <person name="Ohm R."/>
            <person name="Pangilinan J."/>
            <person name="Park H.-J.H."/>
            <person name="Ramirez L."/>
            <person name="Alfaro M."/>
            <person name="Sun H."/>
            <person name="Tritt A."/>
            <person name="Yoshinaga Y."/>
            <person name="Zwiers L.-H.L."/>
            <person name="Turgeon B.G."/>
            <person name="Goodwin S.B."/>
            <person name="Spatafora J.W."/>
            <person name="Crous P.W."/>
            <person name="Grigoriev I.V."/>
        </authorList>
    </citation>
    <scope>NUCLEOTIDE SEQUENCE [LARGE SCALE GENOMIC DNA]</scope>
    <source>
        <strain evidence="1 2">CBS 611.86</strain>
    </source>
</reference>
<proteinExistence type="predicted"/>
<sequence>MRESWGSRTGQATGSSDWLAVEPPHCTFLCRRRLPKHHHQLVGVRVATGSRMWPRARSCSISPVGTTTKHETKARYSESSCERRSCKPCYRNAPSYEHYGRHVEAVRSQTRGRYVSCSRHGHADTIARQKWLSICRGQRYLGPQYSVHKYKMLYLALHLVLLWSNVCVVDADPASV</sequence>
<name>A0A7C8HYL5_9PLEO</name>
<evidence type="ECO:0000313" key="1">
    <source>
        <dbReference type="EMBL" id="KAF2865189.1"/>
    </source>
</evidence>
<dbReference type="EMBL" id="JAADJZ010000036">
    <property type="protein sequence ID" value="KAF2865189.1"/>
    <property type="molecule type" value="Genomic_DNA"/>
</dbReference>
<accession>A0A7C8HYL5</accession>
<dbReference type="AlphaFoldDB" id="A0A7C8HYL5"/>
<comment type="caution">
    <text evidence="1">The sequence shown here is derived from an EMBL/GenBank/DDBJ whole genome shotgun (WGS) entry which is preliminary data.</text>
</comment>
<organism evidence="1 2">
    <name type="scientific">Massariosphaeria phaeospora</name>
    <dbReference type="NCBI Taxonomy" id="100035"/>
    <lineage>
        <taxon>Eukaryota</taxon>
        <taxon>Fungi</taxon>
        <taxon>Dikarya</taxon>
        <taxon>Ascomycota</taxon>
        <taxon>Pezizomycotina</taxon>
        <taxon>Dothideomycetes</taxon>
        <taxon>Pleosporomycetidae</taxon>
        <taxon>Pleosporales</taxon>
        <taxon>Pleosporales incertae sedis</taxon>
        <taxon>Massariosphaeria</taxon>
    </lineage>
</organism>
<dbReference type="Proteomes" id="UP000481861">
    <property type="component" value="Unassembled WGS sequence"/>
</dbReference>
<protein>
    <submittedName>
        <fullName evidence="1">Uncharacterized protein</fullName>
    </submittedName>
</protein>
<gene>
    <name evidence="1" type="ORF">BDV95DRAFT_264065</name>
</gene>
<keyword evidence="2" id="KW-1185">Reference proteome</keyword>
<evidence type="ECO:0000313" key="2">
    <source>
        <dbReference type="Proteomes" id="UP000481861"/>
    </source>
</evidence>